<feature type="region of interest" description="Disordered" evidence="1">
    <location>
        <begin position="79"/>
        <end position="112"/>
    </location>
</feature>
<proteinExistence type="predicted"/>
<evidence type="ECO:0000256" key="1">
    <source>
        <dbReference type="SAM" id="MobiDB-lite"/>
    </source>
</evidence>
<reference evidence="2 3" key="1">
    <citation type="journal article" date="2019" name="Int. J. Syst. Evol. Microbiol.">
        <title>The Global Catalogue of Microorganisms (GCM) 10K type strain sequencing project: providing services to taxonomists for standard genome sequencing and annotation.</title>
        <authorList>
            <consortium name="The Broad Institute Genomics Platform"/>
            <consortium name="The Broad Institute Genome Sequencing Center for Infectious Disease"/>
            <person name="Wu L."/>
            <person name="Ma J."/>
        </authorList>
    </citation>
    <scope>NUCLEOTIDE SEQUENCE [LARGE SCALE GENOMIC DNA]</scope>
    <source>
        <strain evidence="2 3">JCM 15313</strain>
    </source>
</reference>
<evidence type="ECO:0000313" key="3">
    <source>
        <dbReference type="Proteomes" id="UP001501585"/>
    </source>
</evidence>
<protein>
    <submittedName>
        <fullName evidence="2">Uncharacterized protein</fullName>
    </submittedName>
</protein>
<sequence>MRRDERPMSATDELLAALEDGRLTDAHAYLALKPLWRAGRLQRPAGRSRQCILRAKEELHAAASSGVLSDGEAYDALRPLRTVRDAEAPDGESAVDPETGEVDAPDPGAEPS</sequence>
<name>A0ABN2T3T2_9ACTN</name>
<keyword evidence="3" id="KW-1185">Reference proteome</keyword>
<dbReference type="EMBL" id="BAAAPC010000009">
    <property type="protein sequence ID" value="GAA1996857.1"/>
    <property type="molecule type" value="Genomic_DNA"/>
</dbReference>
<comment type="caution">
    <text evidence="2">The sequence shown here is derived from an EMBL/GenBank/DDBJ whole genome shotgun (WGS) entry which is preliminary data.</text>
</comment>
<feature type="compositionally biased region" description="Acidic residues" evidence="1">
    <location>
        <begin position="88"/>
        <end position="104"/>
    </location>
</feature>
<gene>
    <name evidence="2" type="ORF">GCM10009799_24780</name>
</gene>
<accession>A0ABN2T3T2</accession>
<organism evidence="2 3">
    <name type="scientific">Nocardiopsis rhodophaea</name>
    <dbReference type="NCBI Taxonomy" id="280238"/>
    <lineage>
        <taxon>Bacteria</taxon>
        <taxon>Bacillati</taxon>
        <taxon>Actinomycetota</taxon>
        <taxon>Actinomycetes</taxon>
        <taxon>Streptosporangiales</taxon>
        <taxon>Nocardiopsidaceae</taxon>
        <taxon>Nocardiopsis</taxon>
    </lineage>
</organism>
<evidence type="ECO:0000313" key="2">
    <source>
        <dbReference type="EMBL" id="GAA1996857.1"/>
    </source>
</evidence>
<dbReference type="Proteomes" id="UP001501585">
    <property type="component" value="Unassembled WGS sequence"/>
</dbReference>